<dbReference type="STRING" id="619304.SAMN05421760_11390"/>
<dbReference type="Proteomes" id="UP000185999">
    <property type="component" value="Unassembled WGS sequence"/>
</dbReference>
<dbReference type="Pfam" id="PF00561">
    <property type="entry name" value="Abhydrolase_1"/>
    <property type="match status" value="1"/>
</dbReference>
<feature type="domain" description="AB hydrolase-1" evidence="1">
    <location>
        <begin position="30"/>
        <end position="261"/>
    </location>
</feature>
<evidence type="ECO:0000313" key="3">
    <source>
        <dbReference type="Proteomes" id="UP000185999"/>
    </source>
</evidence>
<name>A0A1N7PAA1_9GAMM</name>
<organism evidence="2 3">
    <name type="scientific">Neptunomonas antarctica</name>
    <dbReference type="NCBI Taxonomy" id="619304"/>
    <lineage>
        <taxon>Bacteria</taxon>
        <taxon>Pseudomonadati</taxon>
        <taxon>Pseudomonadota</taxon>
        <taxon>Gammaproteobacteria</taxon>
        <taxon>Oceanospirillales</taxon>
        <taxon>Oceanospirillaceae</taxon>
        <taxon>Neptunomonas</taxon>
    </lineage>
</organism>
<dbReference type="Gene3D" id="3.40.50.1820">
    <property type="entry name" value="alpha/beta hydrolase"/>
    <property type="match status" value="1"/>
</dbReference>
<reference evidence="3" key="1">
    <citation type="submission" date="2017-01" db="EMBL/GenBank/DDBJ databases">
        <authorList>
            <person name="Varghese N."/>
            <person name="Submissions S."/>
        </authorList>
    </citation>
    <scope>NUCLEOTIDE SEQUENCE [LARGE SCALE GENOMIC DNA]</scope>
    <source>
        <strain evidence="3">DSM 22306</strain>
    </source>
</reference>
<evidence type="ECO:0000259" key="1">
    <source>
        <dbReference type="Pfam" id="PF00561"/>
    </source>
</evidence>
<dbReference type="RefSeq" id="WP_054341439.1">
    <property type="nucleotide sequence ID" value="NZ_FTOE01000013.1"/>
</dbReference>
<protein>
    <submittedName>
        <fullName evidence="2">Pimeloyl-ACP methyl ester carboxylesterase</fullName>
    </submittedName>
</protein>
<gene>
    <name evidence="2" type="ORF">SAMN05421760_11390</name>
</gene>
<dbReference type="GO" id="GO:0046464">
    <property type="term" value="P:acylglycerol catabolic process"/>
    <property type="evidence" value="ECO:0007669"/>
    <property type="project" value="TreeGrafter"/>
</dbReference>
<dbReference type="GO" id="GO:0016020">
    <property type="term" value="C:membrane"/>
    <property type="evidence" value="ECO:0007669"/>
    <property type="project" value="TreeGrafter"/>
</dbReference>
<dbReference type="PANTHER" id="PTHR43798:SF33">
    <property type="entry name" value="HYDROLASE, PUTATIVE (AFU_ORTHOLOGUE AFUA_2G14860)-RELATED"/>
    <property type="match status" value="1"/>
</dbReference>
<accession>A0A1N7PAA1</accession>
<evidence type="ECO:0000313" key="2">
    <source>
        <dbReference type="EMBL" id="SIT07542.1"/>
    </source>
</evidence>
<dbReference type="InterPro" id="IPR000073">
    <property type="entry name" value="AB_hydrolase_1"/>
</dbReference>
<dbReference type="PRINTS" id="PR00111">
    <property type="entry name" value="ABHYDROLASE"/>
</dbReference>
<proteinExistence type="predicted"/>
<dbReference type="EMBL" id="FTOE01000013">
    <property type="protein sequence ID" value="SIT07542.1"/>
    <property type="molecule type" value="Genomic_DNA"/>
</dbReference>
<dbReference type="InterPro" id="IPR050266">
    <property type="entry name" value="AB_hydrolase_sf"/>
</dbReference>
<dbReference type="InterPro" id="IPR029058">
    <property type="entry name" value="AB_hydrolase_fold"/>
</dbReference>
<dbReference type="OrthoDB" id="9791366at2"/>
<dbReference type="PANTHER" id="PTHR43798">
    <property type="entry name" value="MONOACYLGLYCEROL LIPASE"/>
    <property type="match status" value="1"/>
</dbReference>
<sequence>MRTESVMGLSANGFHRVVYHEWGSPDNERVLVCVHGLARNSRDFDDIAKALSREYRVICPDMVGRGESDWLANPAGYGMPQYLADMTVLLARLNVDKVDWLGTSMGGIIGMLLAAMPKSPIRKLILNDIGAFVAESALQRIGDYLIPKYFESPEATQAFMKATYPGLGNLSEAQWQHLAEHGFKKEPQGWTQHYDPAIGDITRATANQDVDLWPVWRAIQCPQMLIWGETSDVLNQATVEQMQQEKPAMTLYRLPGVPHVPSLMEDAHIQTITEWLRSH</sequence>
<dbReference type="AlphaFoldDB" id="A0A1N7PAA1"/>
<dbReference type="SUPFAM" id="SSF53474">
    <property type="entry name" value="alpha/beta-Hydrolases"/>
    <property type="match status" value="1"/>
</dbReference>
<keyword evidence="3" id="KW-1185">Reference proteome</keyword>
<dbReference type="GO" id="GO:0047372">
    <property type="term" value="F:monoacylglycerol lipase activity"/>
    <property type="evidence" value="ECO:0007669"/>
    <property type="project" value="TreeGrafter"/>
</dbReference>